<feature type="non-terminal residue" evidence="2">
    <location>
        <position position="151"/>
    </location>
</feature>
<gene>
    <name evidence="2" type="ORF">CH338_30815</name>
</gene>
<dbReference type="GO" id="GO:0004803">
    <property type="term" value="F:transposase activity"/>
    <property type="evidence" value="ECO:0007669"/>
    <property type="project" value="InterPro"/>
</dbReference>
<feature type="domain" description="Transposase IS110-like N-terminal" evidence="1">
    <location>
        <begin position="6"/>
        <end position="144"/>
    </location>
</feature>
<dbReference type="GO" id="GO:0006313">
    <property type="term" value="P:DNA transposition"/>
    <property type="evidence" value="ECO:0007669"/>
    <property type="project" value="InterPro"/>
</dbReference>
<dbReference type="PANTHER" id="PTHR33055">
    <property type="entry name" value="TRANSPOSASE FOR INSERTION SEQUENCE ELEMENT IS1111A"/>
    <property type="match status" value="1"/>
</dbReference>
<dbReference type="InterPro" id="IPR002525">
    <property type="entry name" value="Transp_IS110-like_N"/>
</dbReference>
<comment type="caution">
    <text evidence="2">The sequence shown here is derived from an EMBL/GenBank/DDBJ whole genome shotgun (WGS) entry which is preliminary data.</text>
</comment>
<evidence type="ECO:0000259" key="1">
    <source>
        <dbReference type="Pfam" id="PF01548"/>
    </source>
</evidence>
<proteinExistence type="predicted"/>
<dbReference type="OrthoDB" id="8261795at2"/>
<name>A0A327JJ54_9BRAD</name>
<evidence type="ECO:0000313" key="3">
    <source>
        <dbReference type="Proteomes" id="UP000248863"/>
    </source>
</evidence>
<dbReference type="InterPro" id="IPR047650">
    <property type="entry name" value="Transpos_IS110"/>
</dbReference>
<accession>A0A327JJ54</accession>
<dbReference type="EMBL" id="NPEU01000952">
    <property type="protein sequence ID" value="RAI26349.1"/>
    <property type="molecule type" value="Genomic_DNA"/>
</dbReference>
<dbReference type="Pfam" id="PF01548">
    <property type="entry name" value="DEDD_Tnp_IS110"/>
    <property type="match status" value="1"/>
</dbReference>
<protein>
    <submittedName>
        <fullName evidence="2">IS110 family transposase</fullName>
    </submittedName>
</protein>
<dbReference type="RefSeq" id="WP_146619027.1">
    <property type="nucleotide sequence ID" value="NZ_NPEU01000952.1"/>
</dbReference>
<dbReference type="AlphaFoldDB" id="A0A327JJ54"/>
<dbReference type="GO" id="GO:0003677">
    <property type="term" value="F:DNA binding"/>
    <property type="evidence" value="ECO:0007669"/>
    <property type="project" value="InterPro"/>
</dbReference>
<dbReference type="PANTHER" id="PTHR33055:SF13">
    <property type="entry name" value="TRANSPOSASE"/>
    <property type="match status" value="1"/>
</dbReference>
<keyword evidence="3" id="KW-1185">Reference proteome</keyword>
<organism evidence="2 3">
    <name type="scientific">Rhodoplanes elegans</name>
    <dbReference type="NCBI Taxonomy" id="29408"/>
    <lineage>
        <taxon>Bacteria</taxon>
        <taxon>Pseudomonadati</taxon>
        <taxon>Pseudomonadota</taxon>
        <taxon>Alphaproteobacteria</taxon>
        <taxon>Hyphomicrobiales</taxon>
        <taxon>Nitrobacteraceae</taxon>
        <taxon>Rhodoplanes</taxon>
    </lineage>
</organism>
<dbReference type="Proteomes" id="UP000248863">
    <property type="component" value="Unassembled WGS sequence"/>
</dbReference>
<reference evidence="2 3" key="1">
    <citation type="submission" date="2017-07" db="EMBL/GenBank/DDBJ databases">
        <title>Draft Genome Sequences of Select Purple Nonsulfur Bacteria.</title>
        <authorList>
            <person name="Lasarre B."/>
            <person name="Mckinlay J.B."/>
        </authorList>
    </citation>
    <scope>NUCLEOTIDE SEQUENCE [LARGE SCALE GENOMIC DNA]</scope>
    <source>
        <strain evidence="2 3">DSM 11907</strain>
    </source>
</reference>
<evidence type="ECO:0000313" key="2">
    <source>
        <dbReference type="EMBL" id="RAI26349.1"/>
    </source>
</evidence>
<sequence>MDITAVGIDVSKDRLDVAVLPGEETFAIENSAVGLQELMARLVALAPQVVALEATGGFETLAAATLAAAALPVVVVNPVQVRAFAKAVGQRAKTDPIDARVIAHFAAAVKPEPRSLPDQATRLLADLMARRRQIVEMIGAERQRERRVTVP</sequence>